<sequence>MAGGKETTRQRMINIMYLVLLAMLALNVSDTILDAFKNINDSLDTSKNNVNTSINQLFSAFENSKLKEEPARAQPIYDKAKQAQKAADDLNNYIESIKKEFTQAGDGIDSETGDLVNRSNQDIAQNIMINQKKADELKKRINATREKLISLLDKDDRANVSFSLEAKDPARKRKGNWQETYFGEGTPLTAAMTILTKLQTDTKNAEAEVVRKLFGNMDKAQVNLDQFAAVAVAPTSYVIQGQPYTAEVFLTASDSRSTPDITVNGNKLSIKDGKGTYSGGTGSVGQFTWVGTVRVRQTDGQVKEYKTQPQTYQVAKPSASVSSTKLNVIYAGIANPFTVSAAGFPLESIRASISGGSMSGGNGNYNVNVPGSMVGQEVSINVSASNAGKTVSLGSQKFRVKAIPAPVAKVGGRAGGDVASVQLKSETEIEADLDDFPFDVKFKIQRYKLTIIKPRSDAVTIAGSGGSFAGAVKGAINSITPGTRVFFEDIVSVGPDGRQRILPSLAFSVK</sequence>
<evidence type="ECO:0000259" key="2">
    <source>
        <dbReference type="Pfam" id="PF12080"/>
    </source>
</evidence>
<evidence type="ECO:0000313" key="7">
    <source>
        <dbReference type="Proteomes" id="UP000293925"/>
    </source>
</evidence>
<evidence type="ECO:0000313" key="6">
    <source>
        <dbReference type="EMBL" id="TCD27360.1"/>
    </source>
</evidence>
<evidence type="ECO:0000259" key="4">
    <source>
        <dbReference type="Pfam" id="PF21601"/>
    </source>
</evidence>
<evidence type="ECO:0000259" key="5">
    <source>
        <dbReference type="Pfam" id="PF21602"/>
    </source>
</evidence>
<dbReference type="Pfam" id="PF21602">
    <property type="entry name" value="GldM_3rd"/>
    <property type="match status" value="1"/>
</dbReference>
<reference evidence="6 7" key="1">
    <citation type="submission" date="2019-02" db="EMBL/GenBank/DDBJ databases">
        <title>Pedobacter sp. RP-3-21 sp. nov., isolated from Arctic soil.</title>
        <authorList>
            <person name="Dahal R.H."/>
        </authorList>
    </citation>
    <scope>NUCLEOTIDE SEQUENCE [LARGE SCALE GENOMIC DNA]</scope>
    <source>
        <strain evidence="6 7">RP-3-21</strain>
    </source>
</reference>
<evidence type="ECO:0000259" key="3">
    <source>
        <dbReference type="Pfam" id="PF12081"/>
    </source>
</evidence>
<dbReference type="EMBL" id="SJSO01000006">
    <property type="protein sequence ID" value="TCD27360.1"/>
    <property type="molecule type" value="Genomic_DNA"/>
</dbReference>
<dbReference type="Pfam" id="PF21601">
    <property type="entry name" value="GldM_2nd"/>
    <property type="match status" value="1"/>
</dbReference>
<dbReference type="RefSeq" id="WP_131529427.1">
    <property type="nucleotide sequence ID" value="NZ_SJSO01000006.1"/>
</dbReference>
<dbReference type="Pfam" id="PF12080">
    <property type="entry name" value="GldM_4th"/>
    <property type="match status" value="1"/>
</dbReference>
<organism evidence="6 7">
    <name type="scientific">Pedobacter psychrodurus</name>
    <dbReference type="NCBI Taxonomy" id="2530456"/>
    <lineage>
        <taxon>Bacteria</taxon>
        <taxon>Pseudomonadati</taxon>
        <taxon>Bacteroidota</taxon>
        <taxon>Sphingobacteriia</taxon>
        <taxon>Sphingobacteriales</taxon>
        <taxon>Sphingobacteriaceae</taxon>
        <taxon>Pedobacter</taxon>
    </lineage>
</organism>
<dbReference type="InterPro" id="IPR048405">
    <property type="entry name" value="GldM_Ig-like-1"/>
</dbReference>
<feature type="domain" description="Gliding motility-associated protein GldM N-terminal" evidence="3">
    <location>
        <begin position="32"/>
        <end position="215"/>
    </location>
</feature>
<comment type="caution">
    <text evidence="6">The sequence shown here is derived from an EMBL/GenBank/DDBJ whole genome shotgun (WGS) entry which is preliminary data.</text>
</comment>
<keyword evidence="7" id="KW-1185">Reference proteome</keyword>
<feature type="domain" description="Gliding motility-associated protein GldM first immunoglobulin-like" evidence="4">
    <location>
        <begin position="218"/>
        <end position="316"/>
    </location>
</feature>
<keyword evidence="1" id="KW-0175">Coiled coil</keyword>
<accession>A0A4V2MR19</accession>
<dbReference type="AlphaFoldDB" id="A0A4V2MR19"/>
<proteinExistence type="predicted"/>
<name>A0A4V2MR19_9SPHI</name>
<dbReference type="Proteomes" id="UP000293925">
    <property type="component" value="Unassembled WGS sequence"/>
</dbReference>
<dbReference type="InterPro" id="IPR022720">
    <property type="entry name" value="Motility-assoc_prot_GldM_N"/>
</dbReference>
<dbReference type="NCBIfam" id="TIGR03517">
    <property type="entry name" value="GldM_gliding"/>
    <property type="match status" value="1"/>
</dbReference>
<feature type="domain" description="Gliding motility-associated protein GldM C-terminal" evidence="2">
    <location>
        <begin position="404"/>
        <end position="507"/>
    </location>
</feature>
<dbReference type="OrthoDB" id="1490890at2"/>
<gene>
    <name evidence="6" type="primary">gldM</name>
    <name evidence="6" type="ORF">EZ456_09180</name>
</gene>
<protein>
    <submittedName>
        <fullName evidence="6">Gliding motility protein GldM</fullName>
    </submittedName>
</protein>
<feature type="domain" description="Gliding motility-associated protein GldM second immunoglobulin-like" evidence="5">
    <location>
        <begin position="318"/>
        <end position="401"/>
    </location>
</feature>
<feature type="coiled-coil region" evidence="1">
    <location>
        <begin position="127"/>
        <end position="154"/>
    </location>
</feature>
<evidence type="ECO:0000256" key="1">
    <source>
        <dbReference type="SAM" id="Coils"/>
    </source>
</evidence>
<dbReference type="InterPro" id="IPR019859">
    <property type="entry name" value="Motility-assoc_prot_GldM"/>
</dbReference>
<dbReference type="InterPro" id="IPR048406">
    <property type="entry name" value="GldM_Ig-like-2"/>
</dbReference>
<dbReference type="InterPro" id="IPR022719">
    <property type="entry name" value="Motility-assoc_prot_GldM_C"/>
</dbReference>
<dbReference type="Pfam" id="PF12081">
    <property type="entry name" value="GldM_1st"/>
    <property type="match status" value="1"/>
</dbReference>